<dbReference type="OrthoDB" id="9832145at2"/>
<dbReference type="KEGG" id="ssm:Spirs_3231"/>
<accession>E1R5K1</accession>
<gene>
    <name evidence="1" type="ordered locus">Spirs_3231</name>
</gene>
<sequence length="128" mass="14360">MDGLYLAERLSQLGLYDSFRHRLEYRHLTQVLPSDGELLAASGGVFRGKRWLIFLMSGGWFFVSANPITGLELLSFSDDAVLQLVPKKGLLFGSLLLRLEEKEERISNMNRNAPNAFAAVWSRKAGNS</sequence>
<organism evidence="1 2">
    <name type="scientific">Sediminispirochaeta smaragdinae (strain DSM 11293 / JCM 15392 / SEBR 4228)</name>
    <name type="common">Spirochaeta smaragdinae</name>
    <dbReference type="NCBI Taxonomy" id="573413"/>
    <lineage>
        <taxon>Bacteria</taxon>
        <taxon>Pseudomonadati</taxon>
        <taxon>Spirochaetota</taxon>
        <taxon>Spirochaetia</taxon>
        <taxon>Spirochaetales</taxon>
        <taxon>Spirochaetaceae</taxon>
        <taxon>Sediminispirochaeta</taxon>
    </lineage>
</organism>
<dbReference type="Proteomes" id="UP000002318">
    <property type="component" value="Chromosome"/>
</dbReference>
<evidence type="ECO:0000313" key="1">
    <source>
        <dbReference type="EMBL" id="ADK82329.1"/>
    </source>
</evidence>
<dbReference type="RefSeq" id="WP_013255788.1">
    <property type="nucleotide sequence ID" value="NC_014364.1"/>
</dbReference>
<name>E1R5K1_SEDSS</name>
<dbReference type="HOGENOM" id="CLU_1958207_0_0_12"/>
<proteinExistence type="predicted"/>
<dbReference type="EMBL" id="CP002116">
    <property type="protein sequence ID" value="ADK82329.1"/>
    <property type="molecule type" value="Genomic_DNA"/>
</dbReference>
<dbReference type="STRING" id="573413.Spirs_3231"/>
<dbReference type="AlphaFoldDB" id="E1R5K1"/>
<keyword evidence="2" id="KW-1185">Reference proteome</keyword>
<evidence type="ECO:0008006" key="3">
    <source>
        <dbReference type="Google" id="ProtNLM"/>
    </source>
</evidence>
<reference evidence="1 2" key="1">
    <citation type="journal article" date="2010" name="Stand. Genomic Sci.">
        <title>Complete genome sequence of Spirochaeta smaragdinae type strain (SEBR 4228).</title>
        <authorList>
            <person name="Mavromatis K."/>
            <person name="Yasawong M."/>
            <person name="Chertkov O."/>
            <person name="Lapidus A."/>
            <person name="Lucas S."/>
            <person name="Nolan M."/>
            <person name="Del Rio T.G."/>
            <person name="Tice H."/>
            <person name="Cheng J.F."/>
            <person name="Pitluck S."/>
            <person name="Liolios K."/>
            <person name="Ivanova N."/>
            <person name="Tapia R."/>
            <person name="Han C."/>
            <person name="Bruce D."/>
            <person name="Goodwin L."/>
            <person name="Pati A."/>
            <person name="Chen A."/>
            <person name="Palaniappan K."/>
            <person name="Land M."/>
            <person name="Hauser L."/>
            <person name="Chang Y.J."/>
            <person name="Jeffries C.D."/>
            <person name="Detter J.C."/>
            <person name="Rohde M."/>
            <person name="Brambilla E."/>
            <person name="Spring S."/>
            <person name="Goker M."/>
            <person name="Sikorski J."/>
            <person name="Woyke T."/>
            <person name="Bristow J."/>
            <person name="Eisen J.A."/>
            <person name="Markowitz V."/>
            <person name="Hugenholtz P."/>
            <person name="Klenk H.P."/>
            <person name="Kyrpides N.C."/>
        </authorList>
    </citation>
    <scope>NUCLEOTIDE SEQUENCE [LARGE SCALE GENOMIC DNA]</scope>
    <source>
        <strain evidence="2">DSM 11293 / JCM 15392 / SEBR 4228</strain>
    </source>
</reference>
<evidence type="ECO:0000313" key="2">
    <source>
        <dbReference type="Proteomes" id="UP000002318"/>
    </source>
</evidence>
<protein>
    <recommendedName>
        <fullName evidence="3">YokE-like PH domain-containing protein</fullName>
    </recommendedName>
</protein>